<sequence length="209" mass="22806">MSKLVITHGPHVISVVTISRERTTIGRRAYNDLVLDAPTVSGEHAVLLAFDDDVFIEDLGSTNGTYVNNRAVRRILLHSEDRVAIGSFALTFKTQPGMAHPSAETPLSDAVRYGCIAEQVHARIPASIKVLDGALTGNQVFLTKVVTPIAGSGRNVVSIIRQPAGYFLARVDREHPLKINDEQVPFDPAELRNGDIIYADGVRMQFVHA</sequence>
<proteinExistence type="predicted"/>
<dbReference type="SMART" id="SM00240">
    <property type="entry name" value="FHA"/>
    <property type="match status" value="1"/>
</dbReference>
<dbReference type="SUPFAM" id="SSF49879">
    <property type="entry name" value="SMAD/FHA domain"/>
    <property type="match status" value="1"/>
</dbReference>
<dbReference type="RefSeq" id="WP_341428506.1">
    <property type="nucleotide sequence ID" value="NZ_JBBUTG010000024.1"/>
</dbReference>
<dbReference type="InterPro" id="IPR000253">
    <property type="entry name" value="FHA_dom"/>
</dbReference>
<dbReference type="Proteomes" id="UP001371218">
    <property type="component" value="Unassembled WGS sequence"/>
</dbReference>
<name>A0ABU9BZ02_9BURK</name>
<protein>
    <submittedName>
        <fullName evidence="2">FHA domain-containing protein</fullName>
    </submittedName>
</protein>
<dbReference type="PROSITE" id="PS50006">
    <property type="entry name" value="FHA_DOMAIN"/>
    <property type="match status" value="1"/>
</dbReference>
<accession>A0ABU9BZ02</accession>
<comment type="caution">
    <text evidence="2">The sequence shown here is derived from an EMBL/GenBank/DDBJ whole genome shotgun (WGS) entry which is preliminary data.</text>
</comment>
<dbReference type="CDD" id="cd00060">
    <property type="entry name" value="FHA"/>
    <property type="match status" value="1"/>
</dbReference>
<evidence type="ECO:0000313" key="2">
    <source>
        <dbReference type="EMBL" id="MEK8034080.1"/>
    </source>
</evidence>
<evidence type="ECO:0000259" key="1">
    <source>
        <dbReference type="PROSITE" id="PS50006"/>
    </source>
</evidence>
<dbReference type="Gene3D" id="2.60.200.20">
    <property type="match status" value="1"/>
</dbReference>
<keyword evidence="3" id="KW-1185">Reference proteome</keyword>
<gene>
    <name evidence="2" type="ORF">AACH06_24920</name>
</gene>
<organism evidence="2 3">
    <name type="scientific">Ideonella lacteola</name>
    <dbReference type="NCBI Taxonomy" id="2984193"/>
    <lineage>
        <taxon>Bacteria</taxon>
        <taxon>Pseudomonadati</taxon>
        <taxon>Pseudomonadota</taxon>
        <taxon>Betaproteobacteria</taxon>
        <taxon>Burkholderiales</taxon>
        <taxon>Sphaerotilaceae</taxon>
        <taxon>Ideonella</taxon>
    </lineage>
</organism>
<evidence type="ECO:0000313" key="3">
    <source>
        <dbReference type="Proteomes" id="UP001371218"/>
    </source>
</evidence>
<dbReference type="PANTHER" id="PTHR23308">
    <property type="entry name" value="NUCLEAR INHIBITOR OF PROTEIN PHOSPHATASE-1"/>
    <property type="match status" value="1"/>
</dbReference>
<dbReference type="EMBL" id="JBBUTG010000024">
    <property type="protein sequence ID" value="MEK8034080.1"/>
    <property type="molecule type" value="Genomic_DNA"/>
</dbReference>
<dbReference type="InterPro" id="IPR050923">
    <property type="entry name" value="Cell_Proc_Reg/RNA_Proc"/>
</dbReference>
<dbReference type="InterPro" id="IPR008984">
    <property type="entry name" value="SMAD_FHA_dom_sf"/>
</dbReference>
<reference evidence="2 3" key="1">
    <citation type="submission" date="2024-04" db="EMBL/GenBank/DDBJ databases">
        <title>Novel species of the genus Ideonella isolated from streams.</title>
        <authorList>
            <person name="Lu H."/>
        </authorList>
    </citation>
    <scope>NUCLEOTIDE SEQUENCE [LARGE SCALE GENOMIC DNA]</scope>
    <source>
        <strain evidence="2 3">DXS29W</strain>
    </source>
</reference>
<feature type="domain" description="FHA" evidence="1">
    <location>
        <begin position="23"/>
        <end position="72"/>
    </location>
</feature>
<dbReference type="Pfam" id="PF00498">
    <property type="entry name" value="FHA"/>
    <property type="match status" value="1"/>
</dbReference>